<feature type="chain" id="PRO_5034858031" description="Peptide hydrolase" evidence="6">
    <location>
        <begin position="18"/>
        <end position="515"/>
    </location>
</feature>
<dbReference type="SUPFAM" id="SSF53187">
    <property type="entry name" value="Zn-dependent exopeptidases"/>
    <property type="match status" value="1"/>
</dbReference>
<dbReference type="Proteomes" id="UP000662931">
    <property type="component" value="Chromosome 1"/>
</dbReference>
<organism evidence="9 10">
    <name type="scientific">Eeniella nana</name>
    <name type="common">Yeast</name>
    <name type="synonym">Brettanomyces nanus</name>
    <dbReference type="NCBI Taxonomy" id="13502"/>
    <lineage>
        <taxon>Eukaryota</taxon>
        <taxon>Fungi</taxon>
        <taxon>Dikarya</taxon>
        <taxon>Ascomycota</taxon>
        <taxon>Saccharomycotina</taxon>
        <taxon>Pichiomycetes</taxon>
        <taxon>Pichiales</taxon>
        <taxon>Pichiaceae</taxon>
        <taxon>Brettanomyces</taxon>
    </lineage>
</organism>
<evidence type="ECO:0000256" key="2">
    <source>
        <dbReference type="ARBA" id="ARBA00022670"/>
    </source>
</evidence>
<keyword evidence="4 6" id="KW-0378">Hydrolase</keyword>
<evidence type="ECO:0000259" key="7">
    <source>
        <dbReference type="Pfam" id="PF02225"/>
    </source>
</evidence>
<dbReference type="Pfam" id="PF04389">
    <property type="entry name" value="Peptidase_M28"/>
    <property type="match status" value="1"/>
</dbReference>
<dbReference type="Gene3D" id="3.50.30.30">
    <property type="match status" value="1"/>
</dbReference>
<dbReference type="EMBL" id="CP064812">
    <property type="protein sequence ID" value="QPG74137.1"/>
    <property type="molecule type" value="Genomic_DNA"/>
</dbReference>
<evidence type="ECO:0000259" key="8">
    <source>
        <dbReference type="Pfam" id="PF04389"/>
    </source>
</evidence>
<evidence type="ECO:0000313" key="9">
    <source>
        <dbReference type="EMBL" id="QPG74137.1"/>
    </source>
</evidence>
<dbReference type="Pfam" id="PF02225">
    <property type="entry name" value="PA"/>
    <property type="match status" value="1"/>
</dbReference>
<dbReference type="PANTHER" id="PTHR12147">
    <property type="entry name" value="METALLOPEPTIDASE M28 FAMILY MEMBER"/>
    <property type="match status" value="1"/>
</dbReference>
<gene>
    <name evidence="9" type="ORF">FOA43_001459</name>
</gene>
<evidence type="ECO:0000256" key="3">
    <source>
        <dbReference type="ARBA" id="ARBA00022723"/>
    </source>
</evidence>
<dbReference type="InterPro" id="IPR007484">
    <property type="entry name" value="Peptidase_M28"/>
</dbReference>
<dbReference type="GO" id="GO:0046872">
    <property type="term" value="F:metal ion binding"/>
    <property type="evidence" value="ECO:0007669"/>
    <property type="project" value="UniProtKB-KW"/>
</dbReference>
<protein>
    <recommendedName>
        <fullName evidence="6">Peptide hydrolase</fullName>
        <ecNumber evidence="6">3.4.-.-</ecNumber>
    </recommendedName>
</protein>
<keyword evidence="5 6" id="KW-0862">Zinc</keyword>
<dbReference type="InterPro" id="IPR003137">
    <property type="entry name" value="PA_domain"/>
</dbReference>
<dbReference type="FunFam" id="3.40.630.10:FF:000093">
    <property type="entry name" value="Peptide hydrolase"/>
    <property type="match status" value="1"/>
</dbReference>
<feature type="signal peptide" evidence="6">
    <location>
        <begin position="1"/>
        <end position="17"/>
    </location>
</feature>
<feature type="domain" description="Peptidase M28" evidence="8">
    <location>
        <begin position="272"/>
        <end position="472"/>
    </location>
</feature>
<evidence type="ECO:0000256" key="6">
    <source>
        <dbReference type="RuleBase" id="RU361240"/>
    </source>
</evidence>
<dbReference type="GO" id="GO:0006508">
    <property type="term" value="P:proteolysis"/>
    <property type="evidence" value="ECO:0007669"/>
    <property type="project" value="UniProtKB-KW"/>
</dbReference>
<name>A0A875RU31_EENNA</name>
<dbReference type="OrthoDB" id="10013407at2759"/>
<dbReference type="GeneID" id="62194860"/>
<reference evidence="9" key="1">
    <citation type="submission" date="2020-10" db="EMBL/GenBank/DDBJ databases">
        <authorList>
            <person name="Roach M.J.R."/>
        </authorList>
    </citation>
    <scope>NUCLEOTIDE SEQUENCE</scope>
    <source>
        <strain evidence="9">CBS 1945</strain>
    </source>
</reference>
<comment type="cofactor">
    <cofactor evidence="1">
        <name>Zn(2+)</name>
        <dbReference type="ChEBI" id="CHEBI:29105"/>
    </cofactor>
</comment>
<dbReference type="AlphaFoldDB" id="A0A875RU31"/>
<dbReference type="KEGG" id="bnn:FOA43_001459"/>
<dbReference type="PANTHER" id="PTHR12147:SF17">
    <property type="entry name" value="AMINOPEPTIDASE Y"/>
    <property type="match status" value="1"/>
</dbReference>
<evidence type="ECO:0000256" key="4">
    <source>
        <dbReference type="ARBA" id="ARBA00022801"/>
    </source>
</evidence>
<sequence>MKLALLVLASIASVSTAFPIFNINWDKLSQEVLSDLRPVTGSSLLPPDRPEIDSESLQDLILEDSLRERANTLFSIASSSNKTWGHPTRVIGSKGHWKTIGYIKKEIKKLGNYYNVTVQPFKAFYGDVFYYNATINGTYLPELDPMDMSPPTPHKKPVSGPLLAVTNYGCLLDDYPTDSEGSILLIRRGNCSFGEKAITAGKLGAKAAIIYNNEDGSIRGTLGVPPKGTAVAPSVGISKTLGEYYLGLLASGEHLEGSVVVDSFVGIVKTLNVIAETVEGDPNNIVMLGAHSDSVAAGPGINDDGSGTLSLLEVAKQLTNFKVNNKVRFAWWAAEEEGLLGSNNYAETLTPDENQKIRVFMDYDMMASPNYEYEVYDANDVDNPKGSGELKNLYIDYYTEHGLNYTLIPFDGRSDYVGFIEHHIPAGGIAAGAEKKNVFNGNVLDHCYHQYCDNLDNLAYDAWMINTKLIAHSVATYAKSFEGFPEREPLSGFSNSLNADCVPKTFRYRGPYMID</sequence>
<dbReference type="EC" id="3.4.-.-" evidence="6"/>
<dbReference type="Gene3D" id="3.40.630.10">
    <property type="entry name" value="Zn peptidases"/>
    <property type="match status" value="1"/>
</dbReference>
<evidence type="ECO:0000256" key="1">
    <source>
        <dbReference type="ARBA" id="ARBA00001947"/>
    </source>
</evidence>
<keyword evidence="10" id="KW-1185">Reference proteome</keyword>
<dbReference type="InterPro" id="IPR046450">
    <property type="entry name" value="PA_dom_sf"/>
</dbReference>
<evidence type="ECO:0000256" key="5">
    <source>
        <dbReference type="ARBA" id="ARBA00022833"/>
    </source>
</evidence>
<comment type="similarity">
    <text evidence="6">Belongs to the peptidase M28 family.</text>
</comment>
<dbReference type="SUPFAM" id="SSF52025">
    <property type="entry name" value="PA domain"/>
    <property type="match status" value="1"/>
</dbReference>
<dbReference type="InterPro" id="IPR045175">
    <property type="entry name" value="M28_fam"/>
</dbReference>
<evidence type="ECO:0000313" key="10">
    <source>
        <dbReference type="Proteomes" id="UP000662931"/>
    </source>
</evidence>
<accession>A0A875RU31</accession>
<keyword evidence="6" id="KW-0732">Signal</keyword>
<keyword evidence="3 6" id="KW-0479">Metal-binding</keyword>
<dbReference type="RefSeq" id="XP_038777702.1">
    <property type="nucleotide sequence ID" value="XM_038921774.1"/>
</dbReference>
<dbReference type="GO" id="GO:0008235">
    <property type="term" value="F:metalloexopeptidase activity"/>
    <property type="evidence" value="ECO:0007669"/>
    <property type="project" value="InterPro"/>
</dbReference>
<proteinExistence type="inferred from homology"/>
<keyword evidence="2 6" id="KW-0645">Protease</keyword>
<feature type="domain" description="PA" evidence="7">
    <location>
        <begin position="158"/>
        <end position="243"/>
    </location>
</feature>